<feature type="domain" description="Threonyl/alanyl tRNA synthetase SAD" evidence="4">
    <location>
        <begin position="198"/>
        <end position="241"/>
    </location>
</feature>
<gene>
    <name evidence="5" type="ORF">ABB55_00275</name>
</gene>
<proteinExistence type="predicted"/>
<dbReference type="Proteomes" id="UP000048984">
    <property type="component" value="Unassembled WGS sequence"/>
</dbReference>
<dbReference type="GO" id="GO:0043039">
    <property type="term" value="P:tRNA aminoacylation"/>
    <property type="evidence" value="ECO:0007669"/>
    <property type="project" value="InterPro"/>
</dbReference>
<dbReference type="InterPro" id="IPR051335">
    <property type="entry name" value="Alanyl-tRNA_Editing_Enzymes"/>
</dbReference>
<reference evidence="5 6" key="2">
    <citation type="submission" date="2015-10" db="EMBL/GenBank/DDBJ databases">
        <title>Draft Genome Sequence of Prosthecomicrobium hirschii ATCC 27832.</title>
        <authorList>
            <person name="Daniel J."/>
            <person name="Givan S.A."/>
            <person name="Brun Y.V."/>
            <person name="Brown P.J."/>
        </authorList>
    </citation>
    <scope>NUCLEOTIDE SEQUENCE [LARGE SCALE GENOMIC DNA]</scope>
    <source>
        <strain evidence="5 6">16</strain>
    </source>
</reference>
<dbReference type="InterPro" id="IPR009000">
    <property type="entry name" value="Transl_B-barrel_sf"/>
</dbReference>
<dbReference type="PANTHER" id="PTHR43462:SF2">
    <property type="entry name" value="THREONYL AND ALANYL TRNA SYNTHETASE SECOND ADDITIONAL DOMAIN-CONTAINING PROTEIN"/>
    <property type="match status" value="1"/>
</dbReference>
<reference evidence="5 6" key="1">
    <citation type="submission" date="2015-09" db="EMBL/GenBank/DDBJ databases">
        <authorList>
            <person name="Jackson K.R."/>
            <person name="Lunt B.L."/>
            <person name="Fisher J.N.B."/>
            <person name="Gardner A.V."/>
            <person name="Bailey M.E."/>
            <person name="Deus L.M."/>
            <person name="Earl A.S."/>
            <person name="Gibby P.D."/>
            <person name="Hartmann K.A."/>
            <person name="Liu J.E."/>
            <person name="Manci A.M."/>
            <person name="Nielsen D.A."/>
            <person name="Solomon M.B."/>
            <person name="Breakwell D.P."/>
            <person name="Burnett S.H."/>
            <person name="Grose J.H."/>
        </authorList>
    </citation>
    <scope>NUCLEOTIDE SEQUENCE [LARGE SCALE GENOMIC DNA]</scope>
    <source>
        <strain evidence="5 6">16</strain>
    </source>
</reference>
<keyword evidence="3" id="KW-0862">Zinc</keyword>
<name>A0A0P6VYU1_9HYPH</name>
<dbReference type="Gene3D" id="3.30.980.10">
    <property type="entry name" value="Threonyl-trna Synthetase, Chain A, domain 2"/>
    <property type="match status" value="1"/>
</dbReference>
<dbReference type="PANTHER" id="PTHR43462">
    <property type="entry name" value="ALANYL-TRNA EDITING PROTEIN"/>
    <property type="match status" value="1"/>
</dbReference>
<dbReference type="AlphaFoldDB" id="A0A0P6VYU1"/>
<evidence type="ECO:0000256" key="2">
    <source>
        <dbReference type="ARBA" id="ARBA00022723"/>
    </source>
</evidence>
<dbReference type="InterPro" id="IPR018163">
    <property type="entry name" value="Thr/Ala-tRNA-synth_IIc_edit"/>
</dbReference>
<dbReference type="GO" id="GO:0004812">
    <property type="term" value="F:aminoacyl-tRNA ligase activity"/>
    <property type="evidence" value="ECO:0007669"/>
    <property type="project" value="InterPro"/>
</dbReference>
<sequence>MTNIFNQYPDLTVHPTTIRAMKFESAHRTAIAFGQNIFRPAGGDQPHDRGTISIGNETSNVLNVVKEGGETWVIVDRTRVGDVEIGNMALLEVDAPRRAALSRSHSLTHLMMAAARHVLADFDSKGALIADDGVTVSVKFKTSTAVTDELMSSVDCLTRHFVLRDASISVVSAKSVADAAGRFRHWRVDSDLGLTGKIRIVEIAGIDANPCSGSHAKSTREIGPFEFTKWTQSKDMEVQISARRTPTWMYWFGDKHLRVSSHVDLSAFAD</sequence>
<evidence type="ECO:0000256" key="3">
    <source>
        <dbReference type="ARBA" id="ARBA00022833"/>
    </source>
</evidence>
<dbReference type="RefSeq" id="WP_054357019.1">
    <property type="nucleotide sequence ID" value="NZ_LJYW01000001.1"/>
</dbReference>
<evidence type="ECO:0000256" key="1">
    <source>
        <dbReference type="ARBA" id="ARBA00001947"/>
    </source>
</evidence>
<organism evidence="5 6">
    <name type="scientific">Prosthecodimorpha hirschii</name>
    <dbReference type="NCBI Taxonomy" id="665126"/>
    <lineage>
        <taxon>Bacteria</taxon>
        <taxon>Pseudomonadati</taxon>
        <taxon>Pseudomonadota</taxon>
        <taxon>Alphaproteobacteria</taxon>
        <taxon>Hyphomicrobiales</taxon>
        <taxon>Ancalomicrobiaceae</taxon>
        <taxon>Prosthecodimorpha</taxon>
    </lineage>
</organism>
<dbReference type="SUPFAM" id="SSF55186">
    <property type="entry name" value="ThrRS/AlaRS common domain"/>
    <property type="match status" value="1"/>
</dbReference>
<keyword evidence="6" id="KW-1185">Reference proteome</keyword>
<dbReference type="EMBL" id="LJYW01000001">
    <property type="protein sequence ID" value="KPL50856.1"/>
    <property type="molecule type" value="Genomic_DNA"/>
</dbReference>
<keyword evidence="2" id="KW-0479">Metal-binding</keyword>
<dbReference type="Gene3D" id="2.40.30.130">
    <property type="match status" value="1"/>
</dbReference>
<dbReference type="GO" id="GO:0046872">
    <property type="term" value="F:metal ion binding"/>
    <property type="evidence" value="ECO:0007669"/>
    <property type="project" value="UniProtKB-KW"/>
</dbReference>
<protein>
    <recommendedName>
        <fullName evidence="4">Threonyl/alanyl tRNA synthetase SAD domain-containing protein</fullName>
    </recommendedName>
</protein>
<dbReference type="STRING" id="665126.ABB55_00275"/>
<accession>A0A0P6VYU1</accession>
<evidence type="ECO:0000259" key="4">
    <source>
        <dbReference type="SMART" id="SM00863"/>
    </source>
</evidence>
<comment type="cofactor">
    <cofactor evidence="1">
        <name>Zn(2+)</name>
        <dbReference type="ChEBI" id="CHEBI:29105"/>
    </cofactor>
</comment>
<evidence type="ECO:0000313" key="6">
    <source>
        <dbReference type="Proteomes" id="UP000048984"/>
    </source>
</evidence>
<evidence type="ECO:0000313" key="5">
    <source>
        <dbReference type="EMBL" id="KPL50856.1"/>
    </source>
</evidence>
<dbReference type="GO" id="GO:0005524">
    <property type="term" value="F:ATP binding"/>
    <property type="evidence" value="ECO:0007669"/>
    <property type="project" value="InterPro"/>
</dbReference>
<dbReference type="Pfam" id="PF07973">
    <property type="entry name" value="tRNA_SAD"/>
    <property type="match status" value="1"/>
</dbReference>
<comment type="caution">
    <text evidence="5">The sequence shown here is derived from an EMBL/GenBank/DDBJ whole genome shotgun (WGS) entry which is preliminary data.</text>
</comment>
<dbReference type="InterPro" id="IPR012947">
    <property type="entry name" value="tRNA_SAD"/>
</dbReference>
<dbReference type="SUPFAM" id="SSF50447">
    <property type="entry name" value="Translation proteins"/>
    <property type="match status" value="1"/>
</dbReference>
<dbReference type="SMART" id="SM00863">
    <property type="entry name" value="tRNA_SAD"/>
    <property type="match status" value="1"/>
</dbReference>